<dbReference type="InterPro" id="IPR037518">
    <property type="entry name" value="MPN"/>
</dbReference>
<dbReference type="PANTHER" id="PTHR10540:SF8">
    <property type="entry name" value="COP9 SIGNALOSOME COMPLEX SUBUNIT 6"/>
    <property type="match status" value="1"/>
</dbReference>
<organism evidence="6 9">
    <name type="scientific">Loxostege sticticalis</name>
    <name type="common">Beet webworm moth</name>
    <dbReference type="NCBI Taxonomy" id="481309"/>
    <lineage>
        <taxon>Eukaryota</taxon>
        <taxon>Metazoa</taxon>
        <taxon>Ecdysozoa</taxon>
        <taxon>Arthropoda</taxon>
        <taxon>Hexapoda</taxon>
        <taxon>Insecta</taxon>
        <taxon>Pterygota</taxon>
        <taxon>Neoptera</taxon>
        <taxon>Endopterygota</taxon>
        <taxon>Lepidoptera</taxon>
        <taxon>Glossata</taxon>
        <taxon>Ditrysia</taxon>
        <taxon>Pyraloidea</taxon>
        <taxon>Crambidae</taxon>
        <taxon>Pyraustinae</taxon>
        <taxon>Loxostege</taxon>
    </lineage>
</organism>
<dbReference type="Pfam" id="PF13012">
    <property type="entry name" value="MitMem_reg"/>
    <property type="match status" value="1"/>
</dbReference>
<comment type="subcellular location">
    <subcellularLocation>
        <location evidence="3">Cytoplasm</location>
    </subcellularLocation>
    <subcellularLocation>
        <location evidence="3">Nucleus</location>
    </subcellularLocation>
</comment>
<evidence type="ECO:0000256" key="3">
    <source>
        <dbReference type="RuleBase" id="RU367006"/>
    </source>
</evidence>
<dbReference type="InterPro" id="IPR024969">
    <property type="entry name" value="EIF3F/CSN6-like_C"/>
</dbReference>
<evidence type="ECO:0000259" key="5">
    <source>
        <dbReference type="PROSITE" id="PS50249"/>
    </source>
</evidence>
<feature type="domain" description="MPN" evidence="5">
    <location>
        <begin position="62"/>
        <end position="196"/>
    </location>
</feature>
<dbReference type="AlphaFoldDB" id="A0ABD0TL55"/>
<dbReference type="CDD" id="cd08063">
    <property type="entry name" value="MPN_CSN6"/>
    <property type="match status" value="1"/>
</dbReference>
<dbReference type="FunFam" id="3.40.140.10:FF:000075">
    <property type="entry name" value="COP9 signalosome complex subunit 6"/>
    <property type="match status" value="1"/>
</dbReference>
<keyword evidence="8" id="KW-1185">Reference proteome</keyword>
<keyword evidence="3" id="KW-0736">Signalosome</keyword>
<evidence type="ECO:0000256" key="1">
    <source>
        <dbReference type="ARBA" id="ARBA00010893"/>
    </source>
</evidence>
<dbReference type="Gene3D" id="3.40.140.10">
    <property type="entry name" value="Cytidine Deaminase, domain 2"/>
    <property type="match status" value="1"/>
</dbReference>
<keyword evidence="3" id="KW-0539">Nucleus</keyword>
<dbReference type="PROSITE" id="PS50249">
    <property type="entry name" value="MPN"/>
    <property type="match status" value="1"/>
</dbReference>
<evidence type="ECO:0000256" key="4">
    <source>
        <dbReference type="SAM" id="MobiDB-lite"/>
    </source>
</evidence>
<evidence type="ECO:0000313" key="8">
    <source>
        <dbReference type="Proteomes" id="UP001549920"/>
    </source>
</evidence>
<comment type="caution">
    <text evidence="6">The sequence shown here is derived from an EMBL/GenBank/DDBJ whole genome shotgun (WGS) entry which is preliminary data.</text>
</comment>
<evidence type="ECO:0000313" key="6">
    <source>
        <dbReference type="EMBL" id="KAL0850029.1"/>
    </source>
</evidence>
<evidence type="ECO:0000256" key="2">
    <source>
        <dbReference type="ARBA" id="ARBA00014871"/>
    </source>
</evidence>
<feature type="region of interest" description="Disordered" evidence="4">
    <location>
        <begin position="1"/>
        <end position="48"/>
    </location>
</feature>
<accession>A0ABD0TL55</accession>
<comment type="similarity">
    <text evidence="1 3">Belongs to the peptidase M67A family. CSN6 subfamily.</text>
</comment>
<dbReference type="SMART" id="SM00232">
    <property type="entry name" value="JAB_MPN"/>
    <property type="match status" value="1"/>
</dbReference>
<feature type="compositionally biased region" description="Pro residues" evidence="4">
    <location>
        <begin position="23"/>
        <end position="37"/>
    </location>
</feature>
<dbReference type="InterPro" id="IPR000555">
    <property type="entry name" value="JAMM/MPN+_dom"/>
</dbReference>
<dbReference type="InterPro" id="IPR033859">
    <property type="entry name" value="MPN_CSN6"/>
</dbReference>
<dbReference type="EMBL" id="JBEDNZ010000003">
    <property type="protein sequence ID" value="KAL0850029.1"/>
    <property type="molecule type" value="Genomic_DNA"/>
</dbReference>
<dbReference type="EMBL" id="JBEUOH010000003">
    <property type="protein sequence ID" value="KAL0895575.1"/>
    <property type="molecule type" value="Genomic_DNA"/>
</dbReference>
<dbReference type="GO" id="GO:0005737">
    <property type="term" value="C:cytoplasm"/>
    <property type="evidence" value="ECO:0007669"/>
    <property type="project" value="UniProtKB-SubCell"/>
</dbReference>
<dbReference type="Proteomes" id="UP001549920">
    <property type="component" value="Unassembled WGS sequence"/>
</dbReference>
<protein>
    <recommendedName>
        <fullName evidence="2 3">COP9 signalosome complex subunit 6</fullName>
    </recommendedName>
</protein>
<dbReference type="PANTHER" id="PTHR10540">
    <property type="entry name" value="EUKARYOTIC TRANSLATION INITIATION FACTOR 3 SUBUNIT F-RELATED"/>
    <property type="match status" value="1"/>
</dbReference>
<reference evidence="8 9" key="1">
    <citation type="submission" date="2024-06" db="EMBL/GenBank/DDBJ databases">
        <title>A chromosome-level genome assembly of beet webworm, Loxostege sticticalis.</title>
        <authorList>
            <person name="Zhang Y."/>
        </authorList>
    </citation>
    <scope>NUCLEOTIDE SEQUENCE [LARGE SCALE GENOMIC DNA]</scope>
    <source>
        <strain evidence="7">AQ026</strain>
        <strain evidence="6">AQ028</strain>
        <tissue evidence="6">Male pupae</tissue>
        <tissue evidence="7">Whole body</tissue>
    </source>
</reference>
<comment type="function">
    <text evidence="3">Component of the COP9 signalosome complex (CSN), a complex involved in various cellular and developmental processes.</text>
</comment>
<sequence>MSSADRIDFEMEVEVESASSGPPVDPPNPTSPAPPATPGGGGGGGAAKSVVVTTATAGSVTVSLHPLVIMNVSEHWTRLRAQEGSPQTVIGALIGKQKGRNIEVMNSFELVFSVIEGDIIIDRDYYNLKEEQFKQVFSDMDFLGWYTTGETPTERDIAVHRQICDINECPVMLMLNPAGRNGEQLPVVLYESVIDVVNGRATMLLAPLTYTLAAEEAERIGVDHVARVSSGEAALNSLVAEHLTAQRSAIKMLVSRVRAVLATVRAIRDGTLPPRPGLLREARALSNRLPLLTSQQFRTHFYNQCNDVALMTYLGTITKGCNAINQLVNRFNVLYDRQGMGRRMRGLFF</sequence>
<evidence type="ECO:0000313" key="9">
    <source>
        <dbReference type="Proteomes" id="UP001549921"/>
    </source>
</evidence>
<dbReference type="Proteomes" id="UP001549921">
    <property type="component" value="Unassembled WGS sequence"/>
</dbReference>
<name>A0ABD0TL55_LOXSC</name>
<dbReference type="GO" id="GO:0008180">
    <property type="term" value="C:COP9 signalosome"/>
    <property type="evidence" value="ECO:0007669"/>
    <property type="project" value="UniProtKB-UniRule"/>
</dbReference>
<evidence type="ECO:0000313" key="7">
    <source>
        <dbReference type="EMBL" id="KAL0895575.1"/>
    </source>
</evidence>
<proteinExistence type="inferred from homology"/>
<gene>
    <name evidence="7" type="ORF">ABMA27_011673</name>
    <name evidence="6" type="ORF">ABMA28_011936</name>
</gene>
<dbReference type="Pfam" id="PF01398">
    <property type="entry name" value="JAB"/>
    <property type="match status" value="1"/>
</dbReference>
<keyword evidence="3" id="KW-0963">Cytoplasm</keyword>